<protein>
    <submittedName>
        <fullName evidence="1">Amidohydrolase family protein</fullName>
    </submittedName>
</protein>
<keyword evidence="1" id="KW-0378">Hydrolase</keyword>
<dbReference type="RefSeq" id="WP_146958472.1">
    <property type="nucleotide sequence ID" value="NZ_CP042467.1"/>
</dbReference>
<dbReference type="SUPFAM" id="SSF51338">
    <property type="entry name" value="Composite domain of metallo-dependent hydrolases"/>
    <property type="match status" value="1"/>
</dbReference>
<dbReference type="Gene3D" id="3.20.20.140">
    <property type="entry name" value="Metal-dependent hydrolases"/>
    <property type="match status" value="1"/>
</dbReference>
<organism evidence="1 2">
    <name type="scientific">Microvenator marinus</name>
    <dbReference type="NCBI Taxonomy" id="2600177"/>
    <lineage>
        <taxon>Bacteria</taxon>
        <taxon>Deltaproteobacteria</taxon>
        <taxon>Bradymonadales</taxon>
        <taxon>Microvenatoraceae</taxon>
        <taxon>Microvenator</taxon>
    </lineage>
</organism>
<proteinExistence type="predicted"/>
<evidence type="ECO:0000313" key="2">
    <source>
        <dbReference type="Proteomes" id="UP000321595"/>
    </source>
</evidence>
<keyword evidence="2" id="KW-1185">Reference proteome</keyword>
<dbReference type="Proteomes" id="UP000321595">
    <property type="component" value="Chromosome"/>
</dbReference>
<dbReference type="PANTHER" id="PTHR11647:SF1">
    <property type="entry name" value="COLLAPSIN RESPONSE MEDIATOR PROTEIN"/>
    <property type="match status" value="1"/>
</dbReference>
<dbReference type="InterPro" id="IPR050378">
    <property type="entry name" value="Metallo-dep_Hydrolases_sf"/>
</dbReference>
<gene>
    <name evidence="1" type="ORF">FRD01_05925</name>
</gene>
<dbReference type="OrthoDB" id="9766983at2"/>
<evidence type="ECO:0000313" key="1">
    <source>
        <dbReference type="EMBL" id="QED26787.1"/>
    </source>
</evidence>
<dbReference type="GO" id="GO:0016812">
    <property type="term" value="F:hydrolase activity, acting on carbon-nitrogen (but not peptide) bonds, in cyclic amides"/>
    <property type="evidence" value="ECO:0007669"/>
    <property type="project" value="TreeGrafter"/>
</dbReference>
<dbReference type="PANTHER" id="PTHR11647">
    <property type="entry name" value="HYDRANTOINASE/DIHYDROPYRIMIDINASE FAMILY MEMBER"/>
    <property type="match status" value="1"/>
</dbReference>
<accession>A0A5B8XNR2</accession>
<dbReference type="EMBL" id="CP042467">
    <property type="protein sequence ID" value="QED26787.1"/>
    <property type="molecule type" value="Genomic_DNA"/>
</dbReference>
<dbReference type="SUPFAM" id="SSF51556">
    <property type="entry name" value="Metallo-dependent hydrolases"/>
    <property type="match status" value="1"/>
</dbReference>
<dbReference type="KEGG" id="bbae:FRD01_05925"/>
<dbReference type="InterPro" id="IPR011059">
    <property type="entry name" value="Metal-dep_hydrolase_composite"/>
</dbReference>
<sequence length="580" mass="65307">MILVKDGLVFDGTGEPGFRTNIIIKAGRIHEFADEVDEAQFDKVIDAKGCWVMPGFLDTHTHYDAEILAGPGLHESVRHGVTTVCIGSCSLSTILSPPEDCADFFTRVEALPREHVLPALEKYKTWTSPKEYIEGLESRPLGPNVACFLGHSDMRCAAMGLGRSVDASVRPSKEELAQMEAWLNEALDAGYLGMSTMTNPWDKVGGERFTSSKLPSTYATWAEYRHFHKILRKRGRILQSAPNITTKYNVFAFLAETASFWVRRPLKVTLISAADTKADPWLSTLVTTTTGWWNKLLGADLKWQTVPMPFEVYADGMDLVVFEEFGAGEAALHLADELERNELLKDEDYRREFRRDYEKRWSPRVWHRDFYDATIVECPDETWVGKTFGEVADEQKLHPVDAFLDLVVEHGTKLRWKTTIANHRSEKLVKLASDKSVHVSFSDAGAHVRNMAFYNFALYYLKSVWDAERAKTPVIPIEKAIRKVTGELADWYQIDAGYICPDDRADLVIVNPDGLDDSLGGYHEAPMEMMGGLERMVRRNDDAVVATLISGHVVYERGQFSEDLGAKRLGSFLRVGEPSP</sequence>
<name>A0A5B8XNR2_9DELT</name>
<dbReference type="InterPro" id="IPR032466">
    <property type="entry name" value="Metal_Hydrolase"/>
</dbReference>
<dbReference type="AlphaFoldDB" id="A0A5B8XNR2"/>
<dbReference type="GO" id="GO:0005829">
    <property type="term" value="C:cytosol"/>
    <property type="evidence" value="ECO:0007669"/>
    <property type="project" value="TreeGrafter"/>
</dbReference>
<reference evidence="1 2" key="1">
    <citation type="submission" date="2019-08" db="EMBL/GenBank/DDBJ databases">
        <authorList>
            <person name="Liang Q."/>
        </authorList>
    </citation>
    <scope>NUCLEOTIDE SEQUENCE [LARGE SCALE GENOMIC DNA]</scope>
    <source>
        <strain evidence="1 2">V1718</strain>
    </source>
</reference>